<dbReference type="Gene3D" id="2.130.10.10">
    <property type="entry name" value="YVTN repeat-like/Quinoprotein amine dehydrogenase"/>
    <property type="match status" value="3"/>
</dbReference>
<evidence type="ECO:0000256" key="1">
    <source>
        <dbReference type="ARBA" id="ARBA00022617"/>
    </source>
</evidence>
<dbReference type="GO" id="GO:0009055">
    <property type="term" value="F:electron transfer activity"/>
    <property type="evidence" value="ECO:0007669"/>
    <property type="project" value="InterPro"/>
</dbReference>
<accession>A0A3B1D1R2</accession>
<dbReference type="InterPro" id="IPR003343">
    <property type="entry name" value="Big_2"/>
</dbReference>
<dbReference type="PANTHER" id="PTHR35889">
    <property type="entry name" value="CYCLOINULO-OLIGOSACCHARIDE FRUCTANOTRANSFERASE-RELATED"/>
    <property type="match status" value="1"/>
</dbReference>
<feature type="domain" description="Cytochrome c" evidence="4">
    <location>
        <begin position="46"/>
        <end position="137"/>
    </location>
</feature>
<sequence>MRWNRTLFAGFLFGCPLFALVIAFALYAEAPQTKKKPTAEVTEKVSYYQQVRPLFQAHCQGCHQPAKAQGEYVMTNFAQLLKGGESEEIAIVPGEPAKSHLLEMITPQKGEAEMPEGKPPLNPKQIEIIKTWIAQGAKDDTPASDKIVYDMQHPPTYNRRPIVGALDFSADGKLLAVGGYHEVLIHHADGSGIVARLVGLSERITSVAFSPDSKYLAVTGGLPARLGEVQVWDVAKRQMTLSVPVTYDTVFGASWSPDGKLIAFGCTDNTLRAINAKTGKQVLYQGAHGDWVLQTTFSKKGTHIISVSRDRTAKLTEVATEQFIDNITSITPGALKGGIAAVALTPGSDAILVGGADGVPKIFRVFRETKRVIGDNANLIHKFSGLKGRIFDVAVSSKGDRIVAVSSDSLRGHFTLSSVKATSEYPKEIKAIAIKRVVNRTVIEKKKLAEYIKQGVKEIATNIVPNGGLFAVDFHPDGKKFATAGSDGMIHFIAAETGKELKAFSSVPLSKGITSVATRTKLATVKETEIFHGNKLDTSDQVQSIAVIPTSAVIDHRYDHLQFLVTAQLASGKKIDITRQVKVAGGGELVSISPSGLLRPQKDGVTKLSFTLGHKTVFATVTTKNIQAEFHPDFMRDVKPTLTRLGCNAGSCHGANKGKAGFKLSLRGGHPQFDLRAFSEDHAGRRVDFASPQNSLMLLKATARVPHAGGKRTSLDTPSYEIVRQWIADGAKLKTNVPKVVGIKLSPQNPTVQRASQQLQFRAVVTYSNGVQRDVTADAFIESGNTEVAKANKSGLLTALRRGESSILVRYEGAYAATTLTVMGNRDQFVWKNPSLNNEIDKLVAAKWKRVKTLPSSLCSDEEFVRRIYLDLSGVPPTTQQLKNFLADKQASRTKRDK</sequence>
<dbReference type="InterPro" id="IPR001680">
    <property type="entry name" value="WD40_rpt"/>
</dbReference>
<dbReference type="SUPFAM" id="SSF46626">
    <property type="entry name" value="Cytochrome c"/>
    <property type="match status" value="1"/>
</dbReference>
<dbReference type="InterPro" id="IPR011444">
    <property type="entry name" value="DUF1549"/>
</dbReference>
<evidence type="ECO:0000256" key="3">
    <source>
        <dbReference type="ARBA" id="ARBA00023004"/>
    </source>
</evidence>
<feature type="non-terminal residue" evidence="5">
    <location>
        <position position="898"/>
    </location>
</feature>
<dbReference type="Gene3D" id="1.10.760.10">
    <property type="entry name" value="Cytochrome c-like domain"/>
    <property type="match status" value="1"/>
</dbReference>
<gene>
    <name evidence="5" type="ORF">MNBD_PLANCTO02-598</name>
</gene>
<dbReference type="SMART" id="SM00635">
    <property type="entry name" value="BID_2"/>
    <property type="match status" value="2"/>
</dbReference>
<dbReference type="SUPFAM" id="SSF50978">
    <property type="entry name" value="WD40 repeat-like"/>
    <property type="match status" value="1"/>
</dbReference>
<name>A0A3B1D1R2_9ZZZZ</name>
<evidence type="ECO:0000259" key="4">
    <source>
        <dbReference type="PROSITE" id="PS51007"/>
    </source>
</evidence>
<evidence type="ECO:0000313" key="5">
    <source>
        <dbReference type="EMBL" id="VAX36089.1"/>
    </source>
</evidence>
<dbReference type="InterPro" id="IPR011429">
    <property type="entry name" value="Cyt_c_Planctomycete-type"/>
</dbReference>
<dbReference type="InterPro" id="IPR036909">
    <property type="entry name" value="Cyt_c-like_dom_sf"/>
</dbReference>
<dbReference type="Pfam" id="PF07635">
    <property type="entry name" value="PSCyt1"/>
    <property type="match status" value="1"/>
</dbReference>
<organism evidence="5">
    <name type="scientific">hydrothermal vent metagenome</name>
    <dbReference type="NCBI Taxonomy" id="652676"/>
    <lineage>
        <taxon>unclassified sequences</taxon>
        <taxon>metagenomes</taxon>
        <taxon>ecological metagenomes</taxon>
    </lineage>
</organism>
<dbReference type="GO" id="GO:0046872">
    <property type="term" value="F:metal ion binding"/>
    <property type="evidence" value="ECO:0007669"/>
    <property type="project" value="UniProtKB-KW"/>
</dbReference>
<proteinExistence type="predicted"/>
<dbReference type="InterPro" id="IPR036322">
    <property type="entry name" value="WD40_repeat_dom_sf"/>
</dbReference>
<dbReference type="Gene3D" id="2.60.40.1080">
    <property type="match status" value="1"/>
</dbReference>
<dbReference type="InterPro" id="IPR009056">
    <property type="entry name" value="Cyt_c-like_dom"/>
</dbReference>
<dbReference type="AlphaFoldDB" id="A0A3B1D1R2"/>
<dbReference type="PROSITE" id="PS51007">
    <property type="entry name" value="CYTC"/>
    <property type="match status" value="1"/>
</dbReference>
<dbReference type="Pfam" id="PF00400">
    <property type="entry name" value="WD40"/>
    <property type="match status" value="2"/>
</dbReference>
<dbReference type="Pfam" id="PF12894">
    <property type="entry name" value="ANAPC4_WD40"/>
    <property type="match status" value="1"/>
</dbReference>
<dbReference type="PANTHER" id="PTHR35889:SF3">
    <property type="entry name" value="F-BOX DOMAIN-CONTAINING PROTEIN"/>
    <property type="match status" value="1"/>
</dbReference>
<dbReference type="SMART" id="SM00320">
    <property type="entry name" value="WD40"/>
    <property type="match status" value="7"/>
</dbReference>
<dbReference type="GO" id="GO:0020037">
    <property type="term" value="F:heme binding"/>
    <property type="evidence" value="ECO:0007669"/>
    <property type="project" value="InterPro"/>
</dbReference>
<dbReference type="EMBL" id="UOGL01000031">
    <property type="protein sequence ID" value="VAX36089.1"/>
    <property type="molecule type" value="Genomic_DNA"/>
</dbReference>
<keyword evidence="1" id="KW-0349">Heme</keyword>
<dbReference type="InterPro" id="IPR024977">
    <property type="entry name" value="Apc4-like_WD40_dom"/>
</dbReference>
<dbReference type="InterPro" id="IPR015943">
    <property type="entry name" value="WD40/YVTN_repeat-like_dom_sf"/>
</dbReference>
<evidence type="ECO:0000256" key="2">
    <source>
        <dbReference type="ARBA" id="ARBA00022723"/>
    </source>
</evidence>
<protein>
    <submittedName>
        <fullName evidence="5">High-affnity carbon uptake protein Hat/HatR</fullName>
    </submittedName>
</protein>
<dbReference type="Pfam" id="PF07583">
    <property type="entry name" value="PSCyt2"/>
    <property type="match status" value="1"/>
</dbReference>
<reference evidence="5" key="1">
    <citation type="submission" date="2018-06" db="EMBL/GenBank/DDBJ databases">
        <authorList>
            <person name="Zhirakovskaya E."/>
        </authorList>
    </citation>
    <scope>NUCLEOTIDE SEQUENCE</scope>
</reference>
<keyword evidence="3" id="KW-0408">Iron</keyword>
<keyword evidence="2" id="KW-0479">Metal-binding</keyword>